<evidence type="ECO:0000313" key="1">
    <source>
        <dbReference type="EMBL" id="KAF9479537.1"/>
    </source>
</evidence>
<protein>
    <submittedName>
        <fullName evidence="1">Uncharacterized protein</fullName>
    </submittedName>
</protein>
<gene>
    <name evidence="1" type="ORF">BDN70DRAFT_688847</name>
</gene>
<accession>A0A9P5Z1N0</accession>
<dbReference type="Proteomes" id="UP000807469">
    <property type="component" value="Unassembled WGS sequence"/>
</dbReference>
<evidence type="ECO:0000313" key="2">
    <source>
        <dbReference type="Proteomes" id="UP000807469"/>
    </source>
</evidence>
<reference evidence="1" key="1">
    <citation type="submission" date="2020-11" db="EMBL/GenBank/DDBJ databases">
        <authorList>
            <consortium name="DOE Joint Genome Institute"/>
            <person name="Ahrendt S."/>
            <person name="Riley R."/>
            <person name="Andreopoulos W."/>
            <person name="Labutti K."/>
            <person name="Pangilinan J."/>
            <person name="Ruiz-Duenas F.J."/>
            <person name="Barrasa J.M."/>
            <person name="Sanchez-Garcia M."/>
            <person name="Camarero S."/>
            <person name="Miyauchi S."/>
            <person name="Serrano A."/>
            <person name="Linde D."/>
            <person name="Babiker R."/>
            <person name="Drula E."/>
            <person name="Ayuso-Fernandez I."/>
            <person name="Pacheco R."/>
            <person name="Padilla G."/>
            <person name="Ferreira P."/>
            <person name="Barriuso J."/>
            <person name="Kellner H."/>
            <person name="Castanera R."/>
            <person name="Alfaro M."/>
            <person name="Ramirez L."/>
            <person name="Pisabarro A.G."/>
            <person name="Kuo A."/>
            <person name="Tritt A."/>
            <person name="Lipzen A."/>
            <person name="He G."/>
            <person name="Yan M."/>
            <person name="Ng V."/>
            <person name="Cullen D."/>
            <person name="Martin F."/>
            <person name="Rosso M.-N."/>
            <person name="Henrissat B."/>
            <person name="Hibbett D."/>
            <person name="Martinez A.T."/>
            <person name="Grigoriev I.V."/>
        </authorList>
    </citation>
    <scope>NUCLEOTIDE SEQUENCE</scope>
    <source>
        <strain evidence="1">CIRM-BRFM 674</strain>
    </source>
</reference>
<sequence>MGTRLSLSHQTCARVSTPQGVEFQASISMPELLCTVDLGPLPLTMLQFLVEHCTSSTYPQYTNLPAPTFTPATCMNHDHKLESILLGYVHSTLLRILSASRPSFHFHPSILVSKLSPPPGRIHTMHRWRNLSINESLPSFLQVPVSIPTSTVTPKLQNHHLHNIK</sequence>
<dbReference type="AlphaFoldDB" id="A0A9P5Z1N0"/>
<name>A0A9P5Z1N0_9AGAR</name>
<organism evidence="1 2">
    <name type="scientific">Pholiota conissans</name>
    <dbReference type="NCBI Taxonomy" id="109636"/>
    <lineage>
        <taxon>Eukaryota</taxon>
        <taxon>Fungi</taxon>
        <taxon>Dikarya</taxon>
        <taxon>Basidiomycota</taxon>
        <taxon>Agaricomycotina</taxon>
        <taxon>Agaricomycetes</taxon>
        <taxon>Agaricomycetidae</taxon>
        <taxon>Agaricales</taxon>
        <taxon>Agaricineae</taxon>
        <taxon>Strophariaceae</taxon>
        <taxon>Pholiota</taxon>
    </lineage>
</organism>
<keyword evidence="2" id="KW-1185">Reference proteome</keyword>
<proteinExistence type="predicted"/>
<comment type="caution">
    <text evidence="1">The sequence shown here is derived from an EMBL/GenBank/DDBJ whole genome shotgun (WGS) entry which is preliminary data.</text>
</comment>
<dbReference type="EMBL" id="MU155211">
    <property type="protein sequence ID" value="KAF9479537.1"/>
    <property type="molecule type" value="Genomic_DNA"/>
</dbReference>